<evidence type="ECO:0000256" key="1">
    <source>
        <dbReference type="ARBA" id="ARBA00022603"/>
    </source>
</evidence>
<accession>A0A120CV17</accession>
<dbReference type="PATRIC" id="fig|121290.4.peg.1402"/>
<dbReference type="HAMAP" id="MF_00472">
    <property type="entry name" value="UbiG"/>
    <property type="match status" value="1"/>
</dbReference>
<protein>
    <recommendedName>
        <fullName evidence="5">Ubiquinone biosynthesis O-methyltransferase</fullName>
    </recommendedName>
    <alternativeName>
        <fullName evidence="5">2-polyprenyl-6-hydroxyphenol methylase</fullName>
        <ecNumber evidence="5">2.1.1.222</ecNumber>
    </alternativeName>
    <alternativeName>
        <fullName evidence="5">3-demethylubiquinone 3-O-methyltransferase</fullName>
        <ecNumber evidence="5">2.1.1.64</ecNumber>
    </alternativeName>
</protein>
<keyword evidence="1 5" id="KW-0489">Methyltransferase</keyword>
<evidence type="ECO:0000256" key="6">
    <source>
        <dbReference type="SAM" id="MobiDB-lite"/>
    </source>
</evidence>
<dbReference type="NCBIfam" id="TIGR01983">
    <property type="entry name" value="UbiG"/>
    <property type="match status" value="1"/>
</dbReference>
<keyword evidence="3 5" id="KW-0831">Ubiquinone biosynthesis</keyword>
<feature type="binding site" evidence="5">
    <location>
        <position position="95"/>
    </location>
    <ligand>
        <name>S-adenosyl-L-methionine</name>
        <dbReference type="ChEBI" id="CHEBI:59789"/>
    </ligand>
</feature>
<dbReference type="GO" id="GO:0010420">
    <property type="term" value="F:polyprenyldihydroxybenzoate methyltransferase activity"/>
    <property type="evidence" value="ECO:0007669"/>
    <property type="project" value="InterPro"/>
</dbReference>
<keyword evidence="7" id="KW-0830">Ubiquinone</keyword>
<dbReference type="EC" id="2.1.1.222" evidence="5"/>
<dbReference type="PANTHER" id="PTHR43464">
    <property type="entry name" value="METHYLTRANSFERASE"/>
    <property type="match status" value="1"/>
</dbReference>
<dbReference type="Gene3D" id="3.40.50.150">
    <property type="entry name" value="Vaccinia Virus protein VP39"/>
    <property type="match status" value="1"/>
</dbReference>
<dbReference type="SUPFAM" id="SSF53335">
    <property type="entry name" value="S-adenosyl-L-methionine-dependent methyltransferases"/>
    <property type="match status" value="1"/>
</dbReference>
<keyword evidence="8" id="KW-1185">Reference proteome</keyword>
<feature type="binding site" evidence="5">
    <location>
        <position position="116"/>
    </location>
    <ligand>
        <name>S-adenosyl-L-methionine</name>
        <dbReference type="ChEBI" id="CHEBI:59789"/>
    </ligand>
</feature>
<sequence>MQRLDFLLRTLRYRPMQSAPNTPEPPPATPNLDPAEVERFGRLAAEWWDTKGRLKPLHDQGPARLGFIRDHLRRHFSIANEGLKPLAGLRIVDVGCGGGLVSEPLARLGATVTAIDPTIDSIAVARAHSASQGLDIDYRTTSIEELAASGAQFDAAVCMEVIEHVPDPAAFVRSIAEAVRPGGMLIFSTLNRTLKSYALAIVAAEYVLGWLPRGTHDWNRFVTTGELGQFLTQAGCNEPDCSGIIYDVMSDTWRLGNDTDVNYIAASSKPRG</sequence>
<evidence type="ECO:0000256" key="5">
    <source>
        <dbReference type="HAMAP-Rule" id="MF_00472"/>
    </source>
</evidence>
<dbReference type="CDD" id="cd02440">
    <property type="entry name" value="AdoMet_MTases"/>
    <property type="match status" value="1"/>
</dbReference>
<comment type="similarity">
    <text evidence="5">Belongs to the methyltransferase superfamily. UbiG/COQ3 family.</text>
</comment>
<organism evidence="7 8">
    <name type="scientific">Hyphomicrobium sulfonivorans</name>
    <dbReference type="NCBI Taxonomy" id="121290"/>
    <lineage>
        <taxon>Bacteria</taxon>
        <taxon>Pseudomonadati</taxon>
        <taxon>Pseudomonadota</taxon>
        <taxon>Alphaproteobacteria</taxon>
        <taxon>Hyphomicrobiales</taxon>
        <taxon>Hyphomicrobiaceae</taxon>
        <taxon>Hyphomicrobium</taxon>
    </lineage>
</organism>
<dbReference type="GO" id="GO:0102208">
    <property type="term" value="F:2-polyprenyl-6-hydroxyphenol methylase activity"/>
    <property type="evidence" value="ECO:0007669"/>
    <property type="project" value="UniProtKB-EC"/>
</dbReference>
<dbReference type="EMBL" id="LMTR01000066">
    <property type="protein sequence ID" value="KWT67123.1"/>
    <property type="molecule type" value="Genomic_DNA"/>
</dbReference>
<dbReference type="Pfam" id="PF13489">
    <property type="entry name" value="Methyltransf_23"/>
    <property type="match status" value="1"/>
</dbReference>
<proteinExistence type="inferred from homology"/>
<feature type="region of interest" description="Disordered" evidence="6">
    <location>
        <begin position="15"/>
        <end position="34"/>
    </location>
</feature>
<dbReference type="EC" id="2.1.1.64" evidence="5"/>
<comment type="function">
    <text evidence="5">O-methyltransferase that catalyzes the 2 O-methylation steps in the ubiquinone biosynthetic pathway.</text>
</comment>
<dbReference type="InterPro" id="IPR010233">
    <property type="entry name" value="UbiG_MeTrfase"/>
</dbReference>
<dbReference type="STRING" id="121290.APY04_2110"/>
<keyword evidence="2 5" id="KW-0808">Transferase</keyword>
<dbReference type="PANTHER" id="PTHR43464:SF19">
    <property type="entry name" value="UBIQUINONE BIOSYNTHESIS O-METHYLTRANSFERASE, MITOCHONDRIAL"/>
    <property type="match status" value="1"/>
</dbReference>
<comment type="catalytic activity">
    <reaction evidence="5">
        <text>a 3-demethylubiquinol + S-adenosyl-L-methionine = a ubiquinol + S-adenosyl-L-homocysteine + H(+)</text>
        <dbReference type="Rhea" id="RHEA:44380"/>
        <dbReference type="Rhea" id="RHEA-COMP:9566"/>
        <dbReference type="Rhea" id="RHEA-COMP:10914"/>
        <dbReference type="ChEBI" id="CHEBI:15378"/>
        <dbReference type="ChEBI" id="CHEBI:17976"/>
        <dbReference type="ChEBI" id="CHEBI:57856"/>
        <dbReference type="ChEBI" id="CHEBI:59789"/>
        <dbReference type="ChEBI" id="CHEBI:84422"/>
        <dbReference type="EC" id="2.1.1.64"/>
    </reaction>
</comment>
<feature type="binding site" evidence="5">
    <location>
        <position position="159"/>
    </location>
    <ligand>
        <name>S-adenosyl-L-methionine</name>
        <dbReference type="ChEBI" id="CHEBI:59789"/>
    </ligand>
</feature>
<comment type="catalytic activity">
    <reaction evidence="5">
        <text>a 3-(all-trans-polyprenyl)benzene-1,2-diol + S-adenosyl-L-methionine = a 2-methoxy-6-(all-trans-polyprenyl)phenol + S-adenosyl-L-homocysteine + H(+)</text>
        <dbReference type="Rhea" id="RHEA:31411"/>
        <dbReference type="Rhea" id="RHEA-COMP:9550"/>
        <dbReference type="Rhea" id="RHEA-COMP:9551"/>
        <dbReference type="ChEBI" id="CHEBI:15378"/>
        <dbReference type="ChEBI" id="CHEBI:57856"/>
        <dbReference type="ChEBI" id="CHEBI:59789"/>
        <dbReference type="ChEBI" id="CHEBI:62729"/>
        <dbReference type="ChEBI" id="CHEBI:62731"/>
        <dbReference type="EC" id="2.1.1.222"/>
    </reaction>
</comment>
<dbReference type="AlphaFoldDB" id="A0A120CV17"/>
<keyword evidence="4 5" id="KW-0949">S-adenosyl-L-methionine</keyword>
<comment type="pathway">
    <text evidence="5">Cofactor biosynthesis; ubiquinone biosynthesis.</text>
</comment>
<evidence type="ECO:0000256" key="3">
    <source>
        <dbReference type="ARBA" id="ARBA00022688"/>
    </source>
</evidence>
<evidence type="ECO:0000313" key="8">
    <source>
        <dbReference type="Proteomes" id="UP000059074"/>
    </source>
</evidence>
<dbReference type="InterPro" id="IPR029063">
    <property type="entry name" value="SAM-dependent_MTases_sf"/>
</dbReference>
<comment type="caution">
    <text evidence="7">The sequence shown here is derived from an EMBL/GenBank/DDBJ whole genome shotgun (WGS) entry which is preliminary data.</text>
</comment>
<gene>
    <name evidence="5" type="primary">ubiG</name>
    <name evidence="7" type="ORF">APY04_2110</name>
</gene>
<feature type="binding site" evidence="5">
    <location>
        <position position="64"/>
    </location>
    <ligand>
        <name>S-adenosyl-L-methionine</name>
        <dbReference type="ChEBI" id="CHEBI:59789"/>
    </ligand>
</feature>
<evidence type="ECO:0000256" key="2">
    <source>
        <dbReference type="ARBA" id="ARBA00022679"/>
    </source>
</evidence>
<dbReference type="GO" id="GO:0032259">
    <property type="term" value="P:methylation"/>
    <property type="evidence" value="ECO:0007669"/>
    <property type="project" value="UniProtKB-KW"/>
</dbReference>
<dbReference type="Proteomes" id="UP000059074">
    <property type="component" value="Unassembled WGS sequence"/>
</dbReference>
<evidence type="ECO:0000313" key="7">
    <source>
        <dbReference type="EMBL" id="KWT67123.1"/>
    </source>
</evidence>
<dbReference type="UniPathway" id="UPA00232"/>
<dbReference type="GO" id="GO:0061542">
    <property type="term" value="F:3-demethylubiquinol 3-O-methyltransferase activity"/>
    <property type="evidence" value="ECO:0007669"/>
    <property type="project" value="UniProtKB-UniRule"/>
</dbReference>
<evidence type="ECO:0000256" key="4">
    <source>
        <dbReference type="ARBA" id="ARBA00022691"/>
    </source>
</evidence>
<name>A0A120CV17_HYPSL</name>
<reference evidence="7 8" key="1">
    <citation type="submission" date="2015-10" db="EMBL/GenBank/DDBJ databases">
        <title>Transcriptomic analysis of a linuron degrading triple-species bacterial consortium.</title>
        <authorList>
            <person name="Albers P."/>
        </authorList>
    </citation>
    <scope>NUCLEOTIDE SEQUENCE [LARGE SCALE GENOMIC DNA]</scope>
    <source>
        <strain evidence="7 8">WDL6</strain>
    </source>
</reference>